<dbReference type="Proteomes" id="UP000465035">
    <property type="component" value="Chromosome"/>
</dbReference>
<keyword evidence="1" id="KW-0472">Membrane</keyword>
<dbReference type="EMBL" id="CP047121">
    <property type="protein sequence ID" value="QHB51457.1"/>
    <property type="molecule type" value="Genomic_DNA"/>
</dbReference>
<evidence type="ECO:0000256" key="1">
    <source>
        <dbReference type="SAM" id="Phobius"/>
    </source>
</evidence>
<keyword evidence="1" id="KW-0812">Transmembrane</keyword>
<feature type="transmembrane region" description="Helical" evidence="1">
    <location>
        <begin position="52"/>
        <end position="79"/>
    </location>
</feature>
<evidence type="ECO:0008006" key="4">
    <source>
        <dbReference type="Google" id="ProtNLM"/>
    </source>
</evidence>
<dbReference type="AlphaFoldDB" id="A0A6P1E2T0"/>
<sequence length="220" mass="24372">MIRSEVVKNRLSFKKISLAMVGIFLVCVGVAFNNNTGLGNDPVGIIYDGLRVAFQIPMIKLGLVSNLLNIGLIVILFIFGRHYVNIGTVMYLLPYGLFITIGSHLYPYLFNNASMITRCFGGLTGISLYYIGISLFVAADIGVDPFNGFMLTIRDRTGWSIRRSKMTFDICLMTTGFLLGGKFGAITILTALTTGPTIQILGEWIQKHIFIEGKKQIDKR</sequence>
<feature type="transmembrane region" description="Helical" evidence="1">
    <location>
        <begin position="170"/>
        <end position="192"/>
    </location>
</feature>
<proteinExistence type="predicted"/>
<organism evidence="2 3">
    <name type="scientific">Lentilactobacillus hilgardii</name>
    <name type="common">Lactobacillus hilgardii</name>
    <dbReference type="NCBI Taxonomy" id="1588"/>
    <lineage>
        <taxon>Bacteria</taxon>
        <taxon>Bacillati</taxon>
        <taxon>Bacillota</taxon>
        <taxon>Bacilli</taxon>
        <taxon>Lactobacillales</taxon>
        <taxon>Lactobacillaceae</taxon>
        <taxon>Lentilactobacillus</taxon>
    </lineage>
</organism>
<feature type="transmembrane region" description="Helical" evidence="1">
    <location>
        <begin position="12"/>
        <end position="32"/>
    </location>
</feature>
<dbReference type="PANTHER" id="PTHR40078">
    <property type="entry name" value="INTEGRAL MEMBRANE PROTEIN-RELATED"/>
    <property type="match status" value="1"/>
</dbReference>
<dbReference type="RefSeq" id="WP_003552549.1">
    <property type="nucleotide sequence ID" value="NZ_CABKOL010000106.1"/>
</dbReference>
<evidence type="ECO:0000313" key="3">
    <source>
        <dbReference type="Proteomes" id="UP000465035"/>
    </source>
</evidence>
<dbReference type="Pfam" id="PF19700">
    <property type="entry name" value="DUF6198"/>
    <property type="match status" value="1"/>
</dbReference>
<gene>
    <name evidence="2" type="ORF">GQR93_04105</name>
</gene>
<keyword evidence="1" id="KW-1133">Transmembrane helix</keyword>
<feature type="transmembrane region" description="Helical" evidence="1">
    <location>
        <begin position="91"/>
        <end position="109"/>
    </location>
</feature>
<evidence type="ECO:0000313" key="2">
    <source>
        <dbReference type="EMBL" id="QHB51457.1"/>
    </source>
</evidence>
<dbReference type="InterPro" id="IPR038750">
    <property type="entry name" value="YczE/YyaS-like"/>
</dbReference>
<reference evidence="2 3" key="1">
    <citation type="submission" date="2019-12" db="EMBL/GenBank/DDBJ databases">
        <title>Lactobacillus hilgardii FLUB.</title>
        <authorList>
            <person name="Gustaw K."/>
        </authorList>
    </citation>
    <scope>NUCLEOTIDE SEQUENCE [LARGE SCALE GENOMIC DNA]</scope>
    <source>
        <strain evidence="2 3">FLUB</strain>
    </source>
</reference>
<feature type="transmembrane region" description="Helical" evidence="1">
    <location>
        <begin position="129"/>
        <end position="149"/>
    </location>
</feature>
<name>A0A6P1E2T0_LENHI</name>
<accession>A0A6P1E2T0</accession>
<dbReference type="PANTHER" id="PTHR40078:SF1">
    <property type="entry name" value="INTEGRAL MEMBRANE PROTEIN"/>
    <property type="match status" value="1"/>
</dbReference>
<protein>
    <recommendedName>
        <fullName evidence="4">YitT family protein</fullName>
    </recommendedName>
</protein>